<proteinExistence type="predicted"/>
<dbReference type="RefSeq" id="WP_048082923.1">
    <property type="nucleotide sequence ID" value="NZ_JAPVER010000020.1"/>
</dbReference>
<organism evidence="1 3">
    <name type="scientific">Methanobacterium veterum</name>
    <dbReference type="NCBI Taxonomy" id="408577"/>
    <lineage>
        <taxon>Archaea</taxon>
        <taxon>Methanobacteriati</taxon>
        <taxon>Methanobacteriota</taxon>
        <taxon>Methanomada group</taxon>
        <taxon>Methanobacteria</taxon>
        <taxon>Methanobacteriales</taxon>
        <taxon>Methanobacteriaceae</taxon>
        <taxon>Methanobacterium</taxon>
    </lineage>
</organism>
<dbReference type="Pfam" id="PF10049">
    <property type="entry name" value="DUF2283"/>
    <property type="match status" value="1"/>
</dbReference>
<reference evidence="1" key="1">
    <citation type="submission" date="2022-12" db="EMBL/GenBank/DDBJ databases">
        <title>Reclassification of two methanogenic archaea species isolated from the Kolyma lowland permafrost.</title>
        <authorList>
            <person name="Trubitsyn V.E."/>
            <person name="Rivkina E.M."/>
            <person name="Shcherbakova V.A."/>
        </authorList>
    </citation>
    <scope>NUCLEOTIDE SEQUENCE</scope>
    <source>
        <strain evidence="1">M2</strain>
        <strain evidence="2">MK4</strain>
    </source>
</reference>
<sequence length="125" mass="14425">MSKTFKLNKDYDVQNDALYLHIKEDYKYKESIEIEDNIIVDFDVNYSPVALEILDASKTLDVSKFSLKNLIKWDMIIKITEDSIIVDASFMVPVRQKQIEKPIVAKTVNDINLPLMQTHFDLAAA</sequence>
<accession>A0A9E5A031</accession>
<keyword evidence="3" id="KW-1185">Reference proteome</keyword>
<comment type="caution">
    <text evidence="1">The sequence shown here is derived from an EMBL/GenBank/DDBJ whole genome shotgun (WGS) entry which is preliminary data.</text>
</comment>
<dbReference type="Proteomes" id="UP001068021">
    <property type="component" value="Unassembled WGS sequence"/>
</dbReference>
<dbReference type="Proteomes" id="UP001074446">
    <property type="component" value="Unassembled WGS sequence"/>
</dbReference>
<protein>
    <submittedName>
        <fullName evidence="1">DUF2283 domain-containing protein</fullName>
    </submittedName>
</protein>
<evidence type="ECO:0000313" key="3">
    <source>
        <dbReference type="Proteomes" id="UP001068021"/>
    </source>
</evidence>
<evidence type="ECO:0000313" key="2">
    <source>
        <dbReference type="EMBL" id="MCZ3371907.1"/>
    </source>
</evidence>
<evidence type="ECO:0000313" key="1">
    <source>
        <dbReference type="EMBL" id="MCZ3366399.1"/>
    </source>
</evidence>
<dbReference type="EMBL" id="JAPVES010000029">
    <property type="protein sequence ID" value="MCZ3371907.1"/>
    <property type="molecule type" value="Genomic_DNA"/>
</dbReference>
<dbReference type="EMBL" id="JAPVER010000020">
    <property type="protein sequence ID" value="MCZ3366399.1"/>
    <property type="molecule type" value="Genomic_DNA"/>
</dbReference>
<dbReference type="AlphaFoldDB" id="A0A9E5A031"/>
<gene>
    <name evidence="2" type="ORF">O3H35_04620</name>
    <name evidence="1" type="ORF">O3H54_10955</name>
</gene>
<dbReference type="PANTHER" id="PTHR37029">
    <property type="entry name" value="SSR1768 PROTEIN"/>
    <property type="match status" value="1"/>
</dbReference>
<name>A0A9E5A031_9EURY</name>
<dbReference type="InterPro" id="IPR019270">
    <property type="entry name" value="DUF2283"/>
</dbReference>
<dbReference type="PANTHER" id="PTHR37029:SF1">
    <property type="entry name" value="SSR1768 PROTEIN"/>
    <property type="match status" value="1"/>
</dbReference>